<evidence type="ECO:0000313" key="8">
    <source>
        <dbReference type="Proteomes" id="UP001294444"/>
    </source>
</evidence>
<dbReference type="PANTHER" id="PTHR42978">
    <property type="entry name" value="QUORUM-QUENCHING LACTONASE YTNP-RELATED-RELATED"/>
    <property type="match status" value="1"/>
</dbReference>
<keyword evidence="8" id="KW-1185">Reference proteome</keyword>
<keyword evidence="5" id="KW-0862">Zinc</keyword>
<dbReference type="SUPFAM" id="SSF56281">
    <property type="entry name" value="Metallo-hydrolase/oxidoreductase"/>
    <property type="match status" value="1"/>
</dbReference>
<evidence type="ECO:0000256" key="6">
    <source>
        <dbReference type="SAM" id="SignalP"/>
    </source>
</evidence>
<accession>A0AAJ4XN34</accession>
<dbReference type="EMBL" id="OAPG01000007">
    <property type="protein sequence ID" value="SNX84821.1"/>
    <property type="molecule type" value="Genomic_DNA"/>
</dbReference>
<evidence type="ECO:0000256" key="4">
    <source>
        <dbReference type="ARBA" id="ARBA00022801"/>
    </source>
</evidence>
<feature type="signal peptide" evidence="6">
    <location>
        <begin position="1"/>
        <end position="22"/>
    </location>
</feature>
<proteinExistence type="inferred from homology"/>
<dbReference type="InterPro" id="IPR036866">
    <property type="entry name" value="RibonucZ/Hydroxyglut_hydro"/>
</dbReference>
<keyword evidence="6" id="KW-0732">Signal</keyword>
<evidence type="ECO:0000256" key="1">
    <source>
        <dbReference type="ARBA" id="ARBA00001947"/>
    </source>
</evidence>
<evidence type="ECO:0000256" key="5">
    <source>
        <dbReference type="ARBA" id="ARBA00022833"/>
    </source>
</evidence>
<dbReference type="InterPro" id="IPR051013">
    <property type="entry name" value="MBL_superfamily_lactonases"/>
</dbReference>
<comment type="cofactor">
    <cofactor evidence="1">
        <name>Zn(2+)</name>
        <dbReference type="ChEBI" id="CHEBI:29105"/>
    </cofactor>
</comment>
<dbReference type="Gene3D" id="3.60.15.10">
    <property type="entry name" value="Ribonuclease Z/Hydroxyacylglutathione hydrolase-like"/>
    <property type="match status" value="1"/>
</dbReference>
<dbReference type="Proteomes" id="UP001294444">
    <property type="component" value="Unassembled WGS sequence"/>
</dbReference>
<organism evidence="7 8">
    <name type="scientific">Melanopsichium pennsylvanicum</name>
    <dbReference type="NCBI Taxonomy" id="63383"/>
    <lineage>
        <taxon>Eukaryota</taxon>
        <taxon>Fungi</taxon>
        <taxon>Dikarya</taxon>
        <taxon>Basidiomycota</taxon>
        <taxon>Ustilaginomycotina</taxon>
        <taxon>Ustilaginomycetes</taxon>
        <taxon>Ustilaginales</taxon>
        <taxon>Ustilaginaceae</taxon>
        <taxon>Melanopsichium</taxon>
    </lineage>
</organism>
<evidence type="ECO:0000256" key="2">
    <source>
        <dbReference type="ARBA" id="ARBA00007749"/>
    </source>
</evidence>
<evidence type="ECO:0000256" key="3">
    <source>
        <dbReference type="ARBA" id="ARBA00022723"/>
    </source>
</evidence>
<dbReference type="GO" id="GO:0046872">
    <property type="term" value="F:metal ion binding"/>
    <property type="evidence" value="ECO:0007669"/>
    <property type="project" value="UniProtKB-KW"/>
</dbReference>
<gene>
    <name evidence="7" type="ORF">MEPE_03530</name>
</gene>
<name>A0AAJ4XN34_9BASI</name>
<keyword evidence="3" id="KW-0479">Metal-binding</keyword>
<feature type="chain" id="PRO_5042474003" description="Metallo-beta-lactamase domain-containing protein" evidence="6">
    <location>
        <begin position="23"/>
        <end position="444"/>
    </location>
</feature>
<sequence>MKLILLIHLVICSCLLFRVLLHLDIPVSIQVRFRSAQFQADRRTLSIQSYRQVWADDTWDKDRKRRLEKAKQPVELPVLSALIEHESSGERWLWDLGMANDFAVIPEVFSDGTVKFMSVALNDQGQLKNVLLKKFNVDAIEKIGLSGIILSHARVDHYGNLLDFPSSLPSFVGLGTMDWVGGGEYAAKKGEKGLVSFPSSFLTNRTYIEMDHVGTKSNDPVKRRVKETKFGPFDHAWDWFGDALACAVVGSLILRLRNWTAYAMSGLVKCYDCFAEGHCSGHMVLLAKTTSEPKPTYVLLSGDAAHQQALYHPLPPPLQLNKESLGSCAVKYSRSYATEDDRRATPGYFDRASSEAVTDRPISEDKASCMQDFPTEAMRTLAALSRMEACADVMVVLAHEIEFAIAAGLQEGAELVVNDWQNKGFKDAKIELGQRERENLASLK</sequence>
<comment type="caution">
    <text evidence="7">The sequence shown here is derived from an EMBL/GenBank/DDBJ whole genome shotgun (WGS) entry which is preliminary data.</text>
</comment>
<evidence type="ECO:0000313" key="7">
    <source>
        <dbReference type="EMBL" id="SNX84821.1"/>
    </source>
</evidence>
<comment type="similarity">
    <text evidence="2">Belongs to the metallo-beta-lactamase superfamily.</text>
</comment>
<dbReference type="GO" id="GO:0016787">
    <property type="term" value="F:hydrolase activity"/>
    <property type="evidence" value="ECO:0007669"/>
    <property type="project" value="UniProtKB-KW"/>
</dbReference>
<dbReference type="AlphaFoldDB" id="A0AAJ4XN34"/>
<protein>
    <recommendedName>
        <fullName evidence="9">Metallo-beta-lactamase domain-containing protein</fullName>
    </recommendedName>
</protein>
<evidence type="ECO:0008006" key="9">
    <source>
        <dbReference type="Google" id="ProtNLM"/>
    </source>
</evidence>
<dbReference type="PANTHER" id="PTHR42978:SF2">
    <property type="entry name" value="102 KBASES UNSTABLE REGION: FROM 1 TO 119443"/>
    <property type="match status" value="1"/>
</dbReference>
<reference evidence="7" key="1">
    <citation type="submission" date="2023-10" db="EMBL/GenBank/DDBJ databases">
        <authorList>
            <person name="Guldener U."/>
        </authorList>
    </citation>
    <scope>NUCLEOTIDE SEQUENCE</scope>
    <source>
        <strain evidence="7">Mp4</strain>
    </source>
</reference>
<keyword evidence="4" id="KW-0378">Hydrolase</keyword>